<gene>
    <name evidence="3" type="ORF">MOV92_09995</name>
</gene>
<organism evidence="3 4">
    <name type="scientific">Lysobacter gummosus</name>
    <dbReference type="NCBI Taxonomy" id="262324"/>
    <lineage>
        <taxon>Bacteria</taxon>
        <taxon>Pseudomonadati</taxon>
        <taxon>Pseudomonadota</taxon>
        <taxon>Gammaproteobacteria</taxon>
        <taxon>Lysobacterales</taxon>
        <taxon>Lysobacteraceae</taxon>
        <taxon>Lysobacter</taxon>
    </lineage>
</organism>
<evidence type="ECO:0000313" key="3">
    <source>
        <dbReference type="EMBL" id="UNP31548.1"/>
    </source>
</evidence>
<name>A0ABY3XIR1_9GAMM</name>
<feature type="chain" id="PRO_5046721431" description="Lipoprotein" evidence="2">
    <location>
        <begin position="25"/>
        <end position="225"/>
    </location>
</feature>
<evidence type="ECO:0000313" key="4">
    <source>
        <dbReference type="Proteomes" id="UP000829194"/>
    </source>
</evidence>
<dbReference type="RefSeq" id="WP_057942672.1">
    <property type="nucleotide sequence ID" value="NZ_CP011131.1"/>
</dbReference>
<reference evidence="3 4" key="1">
    <citation type="submission" date="2022-03" db="EMBL/GenBank/DDBJ databases">
        <title>Complete genome sequence of Lysobacter capsici VKM B-2533 and Lysobacter gummosus 10.1.1, promising sources of lytic agents.</title>
        <authorList>
            <person name="Tarlachkov S.V."/>
            <person name="Kudryakova I.V."/>
            <person name="Afoshin A.S."/>
            <person name="Leontyevskaya E.A."/>
            <person name="Leontyevskaya N.V."/>
        </authorList>
    </citation>
    <scope>NUCLEOTIDE SEQUENCE [LARGE SCALE GENOMIC DNA]</scope>
    <source>
        <strain evidence="3 4">10.1.1</strain>
    </source>
</reference>
<feature type="region of interest" description="Disordered" evidence="1">
    <location>
        <begin position="24"/>
        <end position="43"/>
    </location>
</feature>
<dbReference type="EMBL" id="CP093547">
    <property type="protein sequence ID" value="UNP31548.1"/>
    <property type="molecule type" value="Genomic_DNA"/>
</dbReference>
<keyword evidence="4" id="KW-1185">Reference proteome</keyword>
<feature type="signal peptide" evidence="2">
    <location>
        <begin position="1"/>
        <end position="24"/>
    </location>
</feature>
<feature type="compositionally biased region" description="Pro residues" evidence="1">
    <location>
        <begin position="28"/>
        <end position="38"/>
    </location>
</feature>
<protein>
    <recommendedName>
        <fullName evidence="5">Lipoprotein</fullName>
    </recommendedName>
</protein>
<proteinExistence type="predicted"/>
<sequence>MPRSLIAFTLGASLLALGCSHADAAKRPAPPASPPSPATPDEIDRVRGCWIQKVEPDGRATLLLRLLPDREHPQWLSGQLQRADGDDPDRRVQLWFARDGRTALLASRPIADPTPAPASKPAPMRQLPHTKAIKPNADAMASLIANPQARIEYERVSEAAPPAPGASADTHTLDYRERGASKRLRIEVSPEHLKLSIVGASLSHKPGTPNSAAVVLFDGGRDGCD</sequence>
<evidence type="ECO:0000256" key="2">
    <source>
        <dbReference type="SAM" id="SignalP"/>
    </source>
</evidence>
<accession>A0ABY3XIR1</accession>
<dbReference type="PROSITE" id="PS51257">
    <property type="entry name" value="PROKAR_LIPOPROTEIN"/>
    <property type="match status" value="1"/>
</dbReference>
<keyword evidence="2" id="KW-0732">Signal</keyword>
<dbReference type="Proteomes" id="UP000829194">
    <property type="component" value="Chromosome"/>
</dbReference>
<evidence type="ECO:0008006" key="5">
    <source>
        <dbReference type="Google" id="ProtNLM"/>
    </source>
</evidence>
<evidence type="ECO:0000256" key="1">
    <source>
        <dbReference type="SAM" id="MobiDB-lite"/>
    </source>
</evidence>